<organism evidence="4 5">
    <name type="scientific">Brasilonema sennae CENA114</name>
    <dbReference type="NCBI Taxonomy" id="415709"/>
    <lineage>
        <taxon>Bacteria</taxon>
        <taxon>Bacillati</taxon>
        <taxon>Cyanobacteriota</taxon>
        <taxon>Cyanophyceae</taxon>
        <taxon>Nostocales</taxon>
        <taxon>Scytonemataceae</taxon>
        <taxon>Brasilonema</taxon>
        <taxon>Bromeliae group (in: Brasilonema)</taxon>
    </lineage>
</organism>
<dbReference type="InterPro" id="IPR003477">
    <property type="entry name" value="PemK-like"/>
</dbReference>
<dbReference type="AlphaFoldDB" id="A0A856MB87"/>
<dbReference type="GO" id="GO:0004521">
    <property type="term" value="F:RNA endonuclease activity"/>
    <property type="evidence" value="ECO:0007669"/>
    <property type="project" value="TreeGrafter"/>
</dbReference>
<dbReference type="PANTHER" id="PTHR33988">
    <property type="entry name" value="ENDORIBONUCLEASE MAZF-RELATED"/>
    <property type="match status" value="1"/>
</dbReference>
<name>A0A856MB87_9CYAN</name>
<comment type="function">
    <text evidence="3">Toxic component of a type II toxin-antitoxin (TA) system.</text>
</comment>
<keyword evidence="5" id="KW-1185">Reference proteome</keyword>
<dbReference type="PANTHER" id="PTHR33988:SF1">
    <property type="entry name" value="ENDORIBONUCLEASE MAZF7-RELATED"/>
    <property type="match status" value="1"/>
</dbReference>
<evidence type="ECO:0000256" key="2">
    <source>
        <dbReference type="ARBA" id="ARBA00022649"/>
    </source>
</evidence>
<gene>
    <name evidence="4" type="ORF">DP114_08810</name>
</gene>
<evidence type="ECO:0000256" key="3">
    <source>
        <dbReference type="PIRNR" id="PIRNR033490"/>
    </source>
</evidence>
<dbReference type="SUPFAM" id="SSF50118">
    <property type="entry name" value="Cell growth inhibitor/plasmid maintenance toxic component"/>
    <property type="match status" value="1"/>
</dbReference>
<proteinExistence type="inferred from homology"/>
<dbReference type="EC" id="3.1.-.-" evidence="3"/>
<dbReference type="Gene3D" id="2.30.30.110">
    <property type="match status" value="1"/>
</dbReference>
<dbReference type="GO" id="GO:0006402">
    <property type="term" value="P:mRNA catabolic process"/>
    <property type="evidence" value="ECO:0007669"/>
    <property type="project" value="TreeGrafter"/>
</dbReference>
<reference evidence="4 5" key="1">
    <citation type="submission" date="2018-06" db="EMBL/GenBank/DDBJ databases">
        <title>Comparative genomics of Brasilonema spp. strains.</title>
        <authorList>
            <person name="Alvarenga D.O."/>
            <person name="Fiore M.F."/>
            <person name="Varani A.M."/>
        </authorList>
    </citation>
    <scope>NUCLEOTIDE SEQUENCE [LARGE SCALE GENOMIC DNA]</scope>
    <source>
        <strain evidence="4 5">CENA114</strain>
    </source>
</reference>
<keyword evidence="2" id="KW-1277">Toxin-antitoxin system</keyword>
<sequence>MTNPRRGEIWLVQLDPTRGQEIQKTRPAVVISSEMFSAIPMRIIIPVTTWQPKFQNRPFMVPIQQTDKNGLDSNSAGNVLQVRSVTTERFVRCLGKVSEEVMQELLAGLIICIDSSFESNS</sequence>
<dbReference type="GO" id="GO:0003677">
    <property type="term" value="F:DNA binding"/>
    <property type="evidence" value="ECO:0007669"/>
    <property type="project" value="InterPro"/>
</dbReference>
<protein>
    <recommendedName>
        <fullName evidence="3">mRNA interferase</fullName>
        <ecNumber evidence="3">3.1.-.-</ecNumber>
    </recommendedName>
</protein>
<dbReference type="GO" id="GO:0016787">
    <property type="term" value="F:hydrolase activity"/>
    <property type="evidence" value="ECO:0007669"/>
    <property type="project" value="UniProtKB-KW"/>
</dbReference>
<accession>A0A856MB87</accession>
<dbReference type="Pfam" id="PF02452">
    <property type="entry name" value="PemK_toxin"/>
    <property type="match status" value="1"/>
</dbReference>
<dbReference type="EMBL" id="CP030118">
    <property type="protein sequence ID" value="QDL07988.1"/>
    <property type="molecule type" value="Genomic_DNA"/>
</dbReference>
<keyword evidence="3" id="KW-0255">Endonuclease</keyword>
<dbReference type="PIRSF" id="PIRSF033490">
    <property type="entry name" value="MazF"/>
    <property type="match status" value="1"/>
</dbReference>
<keyword evidence="3" id="KW-0378">Hydrolase</keyword>
<dbReference type="Proteomes" id="UP000503129">
    <property type="component" value="Chromosome"/>
</dbReference>
<keyword evidence="3" id="KW-0540">Nuclease</keyword>
<dbReference type="KEGG" id="bsen:DP114_08810"/>
<evidence type="ECO:0000256" key="1">
    <source>
        <dbReference type="ARBA" id="ARBA00007521"/>
    </source>
</evidence>
<dbReference type="RefSeq" id="WP_169264209.1">
    <property type="nucleotide sequence ID" value="NZ_CAWOXK010000001.1"/>
</dbReference>
<dbReference type="InterPro" id="IPR011067">
    <property type="entry name" value="Plasmid_toxin/cell-grow_inhib"/>
</dbReference>
<evidence type="ECO:0000313" key="4">
    <source>
        <dbReference type="EMBL" id="QDL07988.1"/>
    </source>
</evidence>
<evidence type="ECO:0000313" key="5">
    <source>
        <dbReference type="Proteomes" id="UP000503129"/>
    </source>
</evidence>
<comment type="similarity">
    <text evidence="1 3">Belongs to the PemK/MazF family.</text>
</comment>
<dbReference type="GO" id="GO:0016075">
    <property type="term" value="P:rRNA catabolic process"/>
    <property type="evidence" value="ECO:0007669"/>
    <property type="project" value="TreeGrafter"/>
</dbReference>